<dbReference type="EMBL" id="PZQS01000005">
    <property type="protein sequence ID" value="PVD31010.1"/>
    <property type="molecule type" value="Genomic_DNA"/>
</dbReference>
<dbReference type="AlphaFoldDB" id="A0A2T7PC70"/>
<protein>
    <recommendedName>
        <fullName evidence="9">Nuclear receptor domain-containing protein</fullName>
    </recommendedName>
</protein>
<evidence type="ECO:0000256" key="5">
    <source>
        <dbReference type="ARBA" id="ARBA00023125"/>
    </source>
</evidence>
<keyword evidence="7" id="KW-0675">Receptor</keyword>
<keyword evidence="5" id="KW-0238">DNA-binding</keyword>
<proteinExistence type="predicted"/>
<evidence type="ECO:0000256" key="1">
    <source>
        <dbReference type="ARBA" id="ARBA00022723"/>
    </source>
</evidence>
<gene>
    <name evidence="10" type="ORF">C0Q70_10286</name>
</gene>
<feature type="domain" description="Nuclear receptor" evidence="9">
    <location>
        <begin position="4"/>
        <end position="34"/>
    </location>
</feature>
<keyword evidence="8" id="KW-0539">Nucleus</keyword>
<evidence type="ECO:0000313" key="11">
    <source>
        <dbReference type="Proteomes" id="UP000245119"/>
    </source>
</evidence>
<dbReference type="SUPFAM" id="SSF57716">
    <property type="entry name" value="Glucocorticoid receptor-like (DNA-binding domain)"/>
    <property type="match status" value="1"/>
</dbReference>
<dbReference type="InterPro" id="IPR001628">
    <property type="entry name" value="Znf_hrmn_rcpt"/>
</dbReference>
<accession>A0A2T7PC70</accession>
<sequence>MQCVCRQANAHHFGALACESCKGFFRRNAVRVKTSASDSAGSPSVSFEASCSTDVSGLILTIKPVNFQHPPHEQLPSDPSLYWQLSPEDRSLLGHLSSLYQETVLAVVKEALAQKVADVKELSYKDFLHDIDSQPSQCNKICQEGRGLC</sequence>
<keyword evidence="11" id="KW-1185">Reference proteome</keyword>
<dbReference type="GO" id="GO:0003700">
    <property type="term" value="F:DNA-binding transcription factor activity"/>
    <property type="evidence" value="ECO:0007669"/>
    <property type="project" value="InterPro"/>
</dbReference>
<keyword evidence="3" id="KW-0862">Zinc</keyword>
<evidence type="ECO:0000256" key="8">
    <source>
        <dbReference type="ARBA" id="ARBA00023242"/>
    </source>
</evidence>
<evidence type="ECO:0000256" key="4">
    <source>
        <dbReference type="ARBA" id="ARBA00023015"/>
    </source>
</evidence>
<evidence type="ECO:0000259" key="9">
    <source>
        <dbReference type="Pfam" id="PF00105"/>
    </source>
</evidence>
<dbReference type="GO" id="GO:0043565">
    <property type="term" value="F:sequence-specific DNA binding"/>
    <property type="evidence" value="ECO:0007669"/>
    <property type="project" value="InterPro"/>
</dbReference>
<evidence type="ECO:0000256" key="6">
    <source>
        <dbReference type="ARBA" id="ARBA00023163"/>
    </source>
</evidence>
<keyword evidence="4" id="KW-0805">Transcription regulation</keyword>
<comment type="caution">
    <text evidence="10">The sequence shown here is derived from an EMBL/GenBank/DDBJ whole genome shotgun (WGS) entry which is preliminary data.</text>
</comment>
<evidence type="ECO:0000256" key="3">
    <source>
        <dbReference type="ARBA" id="ARBA00022833"/>
    </source>
</evidence>
<evidence type="ECO:0000256" key="7">
    <source>
        <dbReference type="ARBA" id="ARBA00023170"/>
    </source>
</evidence>
<evidence type="ECO:0000313" key="10">
    <source>
        <dbReference type="EMBL" id="PVD31010.1"/>
    </source>
</evidence>
<dbReference type="GO" id="GO:0008270">
    <property type="term" value="F:zinc ion binding"/>
    <property type="evidence" value="ECO:0007669"/>
    <property type="project" value="UniProtKB-KW"/>
</dbReference>
<organism evidence="10 11">
    <name type="scientific">Pomacea canaliculata</name>
    <name type="common">Golden apple snail</name>
    <dbReference type="NCBI Taxonomy" id="400727"/>
    <lineage>
        <taxon>Eukaryota</taxon>
        <taxon>Metazoa</taxon>
        <taxon>Spiralia</taxon>
        <taxon>Lophotrochozoa</taxon>
        <taxon>Mollusca</taxon>
        <taxon>Gastropoda</taxon>
        <taxon>Caenogastropoda</taxon>
        <taxon>Architaenioglossa</taxon>
        <taxon>Ampullarioidea</taxon>
        <taxon>Ampullariidae</taxon>
        <taxon>Pomacea</taxon>
    </lineage>
</organism>
<keyword evidence="2" id="KW-0863">Zinc-finger</keyword>
<evidence type="ECO:0000256" key="2">
    <source>
        <dbReference type="ARBA" id="ARBA00022771"/>
    </source>
</evidence>
<dbReference type="InterPro" id="IPR013088">
    <property type="entry name" value="Znf_NHR/GATA"/>
</dbReference>
<dbReference type="Gene3D" id="3.30.50.10">
    <property type="entry name" value="Erythroid Transcription Factor GATA-1, subunit A"/>
    <property type="match status" value="1"/>
</dbReference>
<dbReference type="Pfam" id="PF00105">
    <property type="entry name" value="zf-C4"/>
    <property type="match status" value="1"/>
</dbReference>
<keyword evidence="6" id="KW-0804">Transcription</keyword>
<reference evidence="10 11" key="1">
    <citation type="submission" date="2018-04" db="EMBL/GenBank/DDBJ databases">
        <title>The genome of golden apple snail Pomacea canaliculata provides insight into stress tolerance and invasive adaptation.</title>
        <authorList>
            <person name="Liu C."/>
            <person name="Liu B."/>
            <person name="Ren Y."/>
            <person name="Zhang Y."/>
            <person name="Wang H."/>
            <person name="Li S."/>
            <person name="Jiang F."/>
            <person name="Yin L."/>
            <person name="Zhang G."/>
            <person name="Qian W."/>
            <person name="Fan W."/>
        </authorList>
    </citation>
    <scope>NUCLEOTIDE SEQUENCE [LARGE SCALE GENOMIC DNA]</scope>
    <source>
        <strain evidence="10">SZHN2017</strain>
        <tissue evidence="10">Muscle</tissue>
    </source>
</reference>
<dbReference type="Proteomes" id="UP000245119">
    <property type="component" value="Linkage Group LG5"/>
</dbReference>
<name>A0A2T7PC70_POMCA</name>
<keyword evidence="1" id="KW-0479">Metal-binding</keyword>
<dbReference type="PROSITE" id="PS51257">
    <property type="entry name" value="PROKAR_LIPOPROTEIN"/>
    <property type="match status" value="1"/>
</dbReference>